<dbReference type="AlphaFoldDB" id="A0A1F7RN84"/>
<dbReference type="Pfam" id="PF13646">
    <property type="entry name" value="HEAT_2"/>
    <property type="match status" value="1"/>
</dbReference>
<dbReference type="PROSITE" id="PS51379">
    <property type="entry name" value="4FE4S_FER_2"/>
    <property type="match status" value="1"/>
</dbReference>
<dbReference type="InterPro" id="IPR016024">
    <property type="entry name" value="ARM-type_fold"/>
</dbReference>
<evidence type="ECO:0000313" key="7">
    <source>
        <dbReference type="Proteomes" id="UP000178526"/>
    </source>
</evidence>
<dbReference type="GO" id="GO:0052693">
    <property type="term" value="F:epoxyqueuosine reductase activity"/>
    <property type="evidence" value="ECO:0007669"/>
    <property type="project" value="TreeGrafter"/>
</dbReference>
<keyword evidence="1" id="KW-0004">4Fe-4S</keyword>
<keyword evidence="2" id="KW-0479">Metal-binding</keyword>
<dbReference type="PANTHER" id="PTHR30002">
    <property type="entry name" value="EPOXYQUEUOSINE REDUCTASE"/>
    <property type="match status" value="1"/>
</dbReference>
<keyword evidence="3" id="KW-0408">Iron</keyword>
<evidence type="ECO:0000313" key="6">
    <source>
        <dbReference type="EMBL" id="OGL43009.1"/>
    </source>
</evidence>
<dbReference type="Gene3D" id="1.25.10.10">
    <property type="entry name" value="Leucine-rich Repeat Variant"/>
    <property type="match status" value="1"/>
</dbReference>
<accession>A0A1F7RN84</accession>
<dbReference type="Pfam" id="PF13484">
    <property type="entry name" value="Fer4_16"/>
    <property type="match status" value="1"/>
</dbReference>
<dbReference type="Proteomes" id="UP000178526">
    <property type="component" value="Unassembled WGS sequence"/>
</dbReference>
<dbReference type="SUPFAM" id="SSF48371">
    <property type="entry name" value="ARM repeat"/>
    <property type="match status" value="1"/>
</dbReference>
<feature type="domain" description="4Fe-4S ferredoxin-type" evidence="5">
    <location>
        <begin position="174"/>
        <end position="206"/>
    </location>
</feature>
<dbReference type="InterPro" id="IPR017900">
    <property type="entry name" value="4Fe4S_Fe_S_CS"/>
</dbReference>
<dbReference type="GO" id="GO:0051539">
    <property type="term" value="F:4 iron, 4 sulfur cluster binding"/>
    <property type="evidence" value="ECO:0007669"/>
    <property type="project" value="UniProtKB-KW"/>
</dbReference>
<evidence type="ECO:0000256" key="2">
    <source>
        <dbReference type="ARBA" id="ARBA00022723"/>
    </source>
</evidence>
<dbReference type="InterPro" id="IPR004453">
    <property type="entry name" value="QueG"/>
</dbReference>
<sequence>MDNSLKKDLKSFVIEELVADAIGIASADDFKEEDCRRIGVVRKAFAESTPLAGGDAQVYQPRDFLPDAKSVIVVGVNSYFGDGPDIKKAKKELRGFVEESHIDIDFLNKNSQRSSDVVDFFNDRGYQCFSLTAGGFPLKLKASECGVGRYGKNAVIQNRELGAWISLSAFITDAEMEFDSPLKDDCGECSICMEACPTGALESPYFCNVWKCLDFNLGHNKKNIPEEIRGLTGNLLGEGCRICRDVCPSNRNLKPVKHGEISSDMIAPELPSILSISDKDWEEKFVPTLFGFFLIEKKYLQRNAAIALGNFMDERAVGSLAEALSNGEEIVREYSAWALGRIKTPKAKGELEKALKKEQNKGVEKEINESLEFIG</sequence>
<dbReference type="SUPFAM" id="SSF54862">
    <property type="entry name" value="4Fe-4S ferredoxins"/>
    <property type="match status" value="1"/>
</dbReference>
<dbReference type="InterPro" id="IPR004155">
    <property type="entry name" value="PBS_lyase_HEAT"/>
</dbReference>
<comment type="caution">
    <text evidence="6">The sequence shown here is derived from an EMBL/GenBank/DDBJ whole genome shotgun (WGS) entry which is preliminary data.</text>
</comment>
<dbReference type="GO" id="GO:0008616">
    <property type="term" value="P:tRNA queuosine(34) biosynthetic process"/>
    <property type="evidence" value="ECO:0007669"/>
    <property type="project" value="InterPro"/>
</dbReference>
<evidence type="ECO:0000256" key="4">
    <source>
        <dbReference type="ARBA" id="ARBA00023014"/>
    </source>
</evidence>
<gene>
    <name evidence="6" type="ORF">A2042_01190</name>
</gene>
<dbReference type="EMBL" id="MGDB01000016">
    <property type="protein sequence ID" value="OGL43009.1"/>
    <property type="molecule type" value="Genomic_DNA"/>
</dbReference>
<proteinExistence type="predicted"/>
<dbReference type="InterPro" id="IPR011989">
    <property type="entry name" value="ARM-like"/>
</dbReference>
<dbReference type="InterPro" id="IPR017896">
    <property type="entry name" value="4Fe4S_Fe-S-bd"/>
</dbReference>
<evidence type="ECO:0000256" key="1">
    <source>
        <dbReference type="ARBA" id="ARBA00022485"/>
    </source>
</evidence>
<evidence type="ECO:0000256" key="3">
    <source>
        <dbReference type="ARBA" id="ARBA00023004"/>
    </source>
</evidence>
<dbReference type="GO" id="GO:0046872">
    <property type="term" value="F:metal ion binding"/>
    <property type="evidence" value="ECO:0007669"/>
    <property type="project" value="UniProtKB-KW"/>
</dbReference>
<protein>
    <recommendedName>
        <fullName evidence="5">4Fe-4S ferredoxin-type domain-containing protein</fullName>
    </recommendedName>
</protein>
<reference evidence="6 7" key="1">
    <citation type="journal article" date="2016" name="Nat. Commun.">
        <title>Thousands of microbial genomes shed light on interconnected biogeochemical processes in an aquifer system.</title>
        <authorList>
            <person name="Anantharaman K."/>
            <person name="Brown C.T."/>
            <person name="Hug L.A."/>
            <person name="Sharon I."/>
            <person name="Castelle C.J."/>
            <person name="Probst A.J."/>
            <person name="Thomas B.C."/>
            <person name="Singh A."/>
            <person name="Wilkins M.J."/>
            <person name="Karaoz U."/>
            <person name="Brodie E.L."/>
            <person name="Williams K.H."/>
            <person name="Hubbard S.S."/>
            <person name="Banfield J.F."/>
        </authorList>
    </citation>
    <scope>NUCLEOTIDE SEQUENCE [LARGE SCALE GENOMIC DNA]</scope>
</reference>
<dbReference type="PANTHER" id="PTHR30002:SF4">
    <property type="entry name" value="EPOXYQUEUOSINE REDUCTASE"/>
    <property type="match status" value="1"/>
</dbReference>
<evidence type="ECO:0000259" key="5">
    <source>
        <dbReference type="PROSITE" id="PS51379"/>
    </source>
</evidence>
<keyword evidence="4" id="KW-0411">Iron-sulfur</keyword>
<organism evidence="6 7">
    <name type="scientific">Candidatus Schekmanbacteria bacterium GWA2_38_11</name>
    <dbReference type="NCBI Taxonomy" id="1817876"/>
    <lineage>
        <taxon>Bacteria</taxon>
        <taxon>Candidatus Schekmaniibacteriota</taxon>
    </lineage>
</organism>
<dbReference type="Gene3D" id="3.30.70.20">
    <property type="match status" value="1"/>
</dbReference>
<dbReference type="SMART" id="SM00567">
    <property type="entry name" value="EZ_HEAT"/>
    <property type="match status" value="2"/>
</dbReference>
<name>A0A1F7RN84_9BACT</name>
<dbReference type="PROSITE" id="PS00198">
    <property type="entry name" value="4FE4S_FER_1"/>
    <property type="match status" value="1"/>
</dbReference>